<proteinExistence type="predicted"/>
<reference evidence="2" key="1">
    <citation type="submission" date="2022-11" db="UniProtKB">
        <authorList>
            <consortium name="WormBaseParasite"/>
        </authorList>
    </citation>
    <scope>IDENTIFICATION</scope>
</reference>
<dbReference type="AlphaFoldDB" id="A0A914RDM5"/>
<accession>A0A914RDM5</accession>
<dbReference type="WBParaSite" id="PEQ_0000476101-mRNA-1">
    <property type="protein sequence ID" value="PEQ_0000476101-mRNA-1"/>
    <property type="gene ID" value="PEQ_0000476101"/>
</dbReference>
<name>A0A914RDM5_PAREQ</name>
<sequence>MKSYVENGSRRQHEIIDKLSRGLYLSTISSTSNRSLSWIHPRSSQHSNAFNSTHWALPCSLRGFRRCFFFTSSMRMDKSSSDTNGARREFGHSMRLAHISAILCTHA</sequence>
<evidence type="ECO:0000313" key="1">
    <source>
        <dbReference type="Proteomes" id="UP000887564"/>
    </source>
</evidence>
<protein>
    <submittedName>
        <fullName evidence="2">Uncharacterized protein</fullName>
    </submittedName>
</protein>
<keyword evidence="1" id="KW-1185">Reference proteome</keyword>
<dbReference type="Proteomes" id="UP000887564">
    <property type="component" value="Unplaced"/>
</dbReference>
<organism evidence="1 2">
    <name type="scientific">Parascaris equorum</name>
    <name type="common">Equine roundworm</name>
    <dbReference type="NCBI Taxonomy" id="6256"/>
    <lineage>
        <taxon>Eukaryota</taxon>
        <taxon>Metazoa</taxon>
        <taxon>Ecdysozoa</taxon>
        <taxon>Nematoda</taxon>
        <taxon>Chromadorea</taxon>
        <taxon>Rhabditida</taxon>
        <taxon>Spirurina</taxon>
        <taxon>Ascaridomorpha</taxon>
        <taxon>Ascaridoidea</taxon>
        <taxon>Ascarididae</taxon>
        <taxon>Parascaris</taxon>
    </lineage>
</organism>
<evidence type="ECO:0000313" key="2">
    <source>
        <dbReference type="WBParaSite" id="PEQ_0000476101-mRNA-1"/>
    </source>
</evidence>